<gene>
    <name evidence="3" type="ORF">RND81_13G047500</name>
</gene>
<dbReference type="InterPro" id="IPR016140">
    <property type="entry name" value="Bifunc_inhib/LTP/seed_store"/>
</dbReference>
<feature type="domain" description="Bifunctional inhibitor/plant lipid transfer protein/seed storage helical" evidence="2">
    <location>
        <begin position="14"/>
        <end position="101"/>
    </location>
</feature>
<evidence type="ECO:0000313" key="3">
    <source>
        <dbReference type="EMBL" id="KAK9668281.1"/>
    </source>
</evidence>
<dbReference type="Proteomes" id="UP001443914">
    <property type="component" value="Unassembled WGS sequence"/>
</dbReference>
<sequence>MKMTIMMIVALAVTMFISLSITPSMAQTECTITANNIASSCNSTTTDTEVATCCASLELAATSDTPCFCLIFKLAIDQDPTFQADTLITACGIPGSFASLCPGTTSSSEGPSTTPCNYSFT</sequence>
<protein>
    <recommendedName>
        <fullName evidence="2">Bifunctional inhibitor/plant lipid transfer protein/seed storage helical domain-containing protein</fullName>
    </recommendedName>
</protein>
<reference evidence="3" key="1">
    <citation type="submission" date="2024-03" db="EMBL/GenBank/DDBJ databases">
        <title>WGS assembly of Saponaria officinalis var. Norfolk2.</title>
        <authorList>
            <person name="Jenkins J."/>
            <person name="Shu S."/>
            <person name="Grimwood J."/>
            <person name="Barry K."/>
            <person name="Goodstein D."/>
            <person name="Schmutz J."/>
            <person name="Leebens-Mack J."/>
            <person name="Osbourn A."/>
        </authorList>
    </citation>
    <scope>NUCLEOTIDE SEQUENCE [LARGE SCALE GENOMIC DNA]</scope>
    <source>
        <strain evidence="3">JIC</strain>
    </source>
</reference>
<keyword evidence="1" id="KW-0732">Signal</keyword>
<name>A0AAW1GUA9_SAPOF</name>
<evidence type="ECO:0000313" key="4">
    <source>
        <dbReference type="Proteomes" id="UP001443914"/>
    </source>
</evidence>
<dbReference type="Pfam" id="PF14368">
    <property type="entry name" value="LTP_2"/>
    <property type="match status" value="1"/>
</dbReference>
<feature type="chain" id="PRO_5043340301" description="Bifunctional inhibitor/plant lipid transfer protein/seed storage helical domain-containing protein" evidence="1">
    <location>
        <begin position="27"/>
        <end position="121"/>
    </location>
</feature>
<evidence type="ECO:0000256" key="1">
    <source>
        <dbReference type="SAM" id="SignalP"/>
    </source>
</evidence>
<keyword evidence="4" id="KW-1185">Reference proteome</keyword>
<feature type="signal peptide" evidence="1">
    <location>
        <begin position="1"/>
        <end position="26"/>
    </location>
</feature>
<dbReference type="EMBL" id="JBDFQZ010000013">
    <property type="protein sequence ID" value="KAK9668281.1"/>
    <property type="molecule type" value="Genomic_DNA"/>
</dbReference>
<comment type="caution">
    <text evidence="3">The sequence shown here is derived from an EMBL/GenBank/DDBJ whole genome shotgun (WGS) entry which is preliminary data.</text>
</comment>
<dbReference type="AlphaFoldDB" id="A0AAW1GUA9"/>
<accession>A0AAW1GUA9</accession>
<proteinExistence type="predicted"/>
<organism evidence="3 4">
    <name type="scientific">Saponaria officinalis</name>
    <name type="common">Common soapwort</name>
    <name type="synonym">Lychnis saponaria</name>
    <dbReference type="NCBI Taxonomy" id="3572"/>
    <lineage>
        <taxon>Eukaryota</taxon>
        <taxon>Viridiplantae</taxon>
        <taxon>Streptophyta</taxon>
        <taxon>Embryophyta</taxon>
        <taxon>Tracheophyta</taxon>
        <taxon>Spermatophyta</taxon>
        <taxon>Magnoliopsida</taxon>
        <taxon>eudicotyledons</taxon>
        <taxon>Gunneridae</taxon>
        <taxon>Pentapetalae</taxon>
        <taxon>Caryophyllales</taxon>
        <taxon>Caryophyllaceae</taxon>
        <taxon>Caryophylleae</taxon>
        <taxon>Saponaria</taxon>
    </lineage>
</organism>
<evidence type="ECO:0000259" key="2">
    <source>
        <dbReference type="Pfam" id="PF14368"/>
    </source>
</evidence>